<keyword evidence="1" id="KW-0175">Coiled coil</keyword>
<feature type="transmembrane region" description="Helical" evidence="3">
    <location>
        <begin position="425"/>
        <end position="450"/>
    </location>
</feature>
<dbReference type="EMBL" id="CABFNS010000858">
    <property type="protein sequence ID" value="VUC33133.1"/>
    <property type="molecule type" value="Genomic_DNA"/>
</dbReference>
<feature type="region of interest" description="Disordered" evidence="2">
    <location>
        <begin position="154"/>
        <end position="300"/>
    </location>
</feature>
<organism evidence="4 5">
    <name type="scientific">Bionectria ochroleuca</name>
    <name type="common">Gliocladium roseum</name>
    <dbReference type="NCBI Taxonomy" id="29856"/>
    <lineage>
        <taxon>Eukaryota</taxon>
        <taxon>Fungi</taxon>
        <taxon>Dikarya</taxon>
        <taxon>Ascomycota</taxon>
        <taxon>Pezizomycotina</taxon>
        <taxon>Sordariomycetes</taxon>
        <taxon>Hypocreomycetidae</taxon>
        <taxon>Hypocreales</taxon>
        <taxon>Bionectriaceae</taxon>
        <taxon>Clonostachys</taxon>
    </lineage>
</organism>
<reference evidence="4 5" key="1">
    <citation type="submission" date="2019-06" db="EMBL/GenBank/DDBJ databases">
        <authorList>
            <person name="Broberg M."/>
        </authorList>
    </citation>
    <scope>NUCLEOTIDE SEQUENCE [LARGE SCALE GENOMIC DNA]</scope>
</reference>
<name>A0ABY6UQ36_BIOOC</name>
<accession>A0ABY6UQ36</accession>
<feature type="region of interest" description="Disordered" evidence="2">
    <location>
        <begin position="305"/>
        <end position="324"/>
    </location>
</feature>
<feature type="compositionally biased region" description="Basic and acidic residues" evidence="2">
    <location>
        <begin position="178"/>
        <end position="187"/>
    </location>
</feature>
<keyword evidence="5" id="KW-1185">Reference proteome</keyword>
<proteinExistence type="predicted"/>
<evidence type="ECO:0000256" key="1">
    <source>
        <dbReference type="SAM" id="Coils"/>
    </source>
</evidence>
<feature type="region of interest" description="Disordered" evidence="2">
    <location>
        <begin position="104"/>
        <end position="137"/>
    </location>
</feature>
<feature type="compositionally biased region" description="Polar residues" evidence="2">
    <location>
        <begin position="249"/>
        <end position="263"/>
    </location>
</feature>
<evidence type="ECO:0000313" key="5">
    <source>
        <dbReference type="Proteomes" id="UP000766486"/>
    </source>
</evidence>
<keyword evidence="3" id="KW-0472">Membrane</keyword>
<keyword evidence="3" id="KW-0812">Transmembrane</keyword>
<feature type="coiled-coil region" evidence="1">
    <location>
        <begin position="61"/>
        <end position="88"/>
    </location>
</feature>
<dbReference type="Proteomes" id="UP000766486">
    <property type="component" value="Unassembled WGS sequence"/>
</dbReference>
<comment type="caution">
    <text evidence="4">The sequence shown here is derived from an EMBL/GenBank/DDBJ whole genome shotgun (WGS) entry which is preliminary data.</text>
</comment>
<sequence length="516" mass="58285">MINAAQLNGLLKPPEKETVEQMFLRLYELVDVVYNAASPVEEGQGKIDLAKRAGDAVVPLVVKLQEQYKEQETRVAEQDDTIRKFRDELIQKDIELKRAYTNMEQDMESDSSQESSKNEGQYPLNSVPLSARMGDRGVHEESVENIANDAFQFGRFESDPGNSNNIITITMPTDDDSEKIQSRRPSLEAEMGPETQPSPTSSEASQSELAPHQYQRTLSEESLPQQAYDMTFPSSRGTFRRPGPVYETIPNSHTKPKSNQKTYSGEDLAAEEGDTTLSSQESNDAIGKPGNSGGGTKADKSLPEVLKQRSHPKSATPKTGNDSPYTFSAYIQGLQSPEPHPPWSRPKFLQQRKYGKSIIFHGLEWLLYTSMRLGWDLVSGQLIAWWHLLLFLITAVCRVTMALHLFTSGTGILESFHLPKLPVFIVPRLSWCIIATQVMFFTCLMSFLAWRRELDILLQANGLSRRYMLDYIYEESRMFLFIGIDKGVFRLGTSEPEKFWSDGNDTLKERMIGLTQ</sequence>
<evidence type="ECO:0000256" key="3">
    <source>
        <dbReference type="SAM" id="Phobius"/>
    </source>
</evidence>
<evidence type="ECO:0000313" key="4">
    <source>
        <dbReference type="EMBL" id="VUC33133.1"/>
    </source>
</evidence>
<feature type="compositionally biased region" description="Polar residues" evidence="2">
    <location>
        <begin position="195"/>
        <end position="225"/>
    </location>
</feature>
<feature type="transmembrane region" description="Helical" evidence="3">
    <location>
        <begin position="383"/>
        <end position="405"/>
    </location>
</feature>
<gene>
    <name evidence="4" type="ORF">CLO192961_LOCUS341169</name>
</gene>
<protein>
    <submittedName>
        <fullName evidence="4">Uncharacterized protein</fullName>
    </submittedName>
</protein>
<feature type="compositionally biased region" description="Polar residues" evidence="2">
    <location>
        <begin position="160"/>
        <end position="171"/>
    </location>
</feature>
<evidence type="ECO:0000256" key="2">
    <source>
        <dbReference type="SAM" id="MobiDB-lite"/>
    </source>
</evidence>
<keyword evidence="3" id="KW-1133">Transmembrane helix</keyword>